<gene>
    <name evidence="11" type="ORF">NEZAVI_LOCUS15104</name>
</gene>
<dbReference type="GO" id="GO:0016180">
    <property type="term" value="P:snRNA processing"/>
    <property type="evidence" value="ECO:0007669"/>
    <property type="project" value="UniProtKB-ARBA"/>
</dbReference>
<dbReference type="SMART" id="SM00249">
    <property type="entry name" value="PHD"/>
    <property type="match status" value="1"/>
</dbReference>
<dbReference type="InterPro" id="IPR001965">
    <property type="entry name" value="Znf_PHD"/>
</dbReference>
<dbReference type="Proteomes" id="UP001152798">
    <property type="component" value="Chromosome 7"/>
</dbReference>
<evidence type="ECO:0000256" key="9">
    <source>
        <dbReference type="SAM" id="MobiDB-lite"/>
    </source>
</evidence>
<keyword evidence="6" id="KW-0862">Zinc</keyword>
<dbReference type="SUPFAM" id="SSF57903">
    <property type="entry name" value="FYVE/PHD zinc finger"/>
    <property type="match status" value="1"/>
</dbReference>
<evidence type="ECO:0000256" key="5">
    <source>
        <dbReference type="ARBA" id="ARBA00022771"/>
    </source>
</evidence>
<dbReference type="GO" id="GO:0160240">
    <property type="term" value="P:RNA polymerase II transcription initiation surveillance"/>
    <property type="evidence" value="ECO:0007669"/>
    <property type="project" value="UniProtKB-ARBA"/>
</dbReference>
<evidence type="ECO:0000256" key="2">
    <source>
        <dbReference type="ARBA" id="ARBA00006009"/>
    </source>
</evidence>
<dbReference type="InterPro" id="IPR039054">
    <property type="entry name" value="Int12_PHD"/>
</dbReference>
<keyword evidence="12" id="KW-1185">Reference proteome</keyword>
<dbReference type="Gene3D" id="3.30.40.10">
    <property type="entry name" value="Zinc/RING finger domain, C3HC4 (zinc finger)"/>
    <property type="match status" value="1"/>
</dbReference>
<evidence type="ECO:0000256" key="8">
    <source>
        <dbReference type="PROSITE-ProRule" id="PRU00146"/>
    </source>
</evidence>
<evidence type="ECO:0000259" key="10">
    <source>
        <dbReference type="PROSITE" id="PS50016"/>
    </source>
</evidence>
<dbReference type="GO" id="GO:0003677">
    <property type="term" value="F:DNA binding"/>
    <property type="evidence" value="ECO:0007669"/>
    <property type="project" value="TreeGrafter"/>
</dbReference>
<evidence type="ECO:0000256" key="6">
    <source>
        <dbReference type="ARBA" id="ARBA00022833"/>
    </source>
</evidence>
<evidence type="ECO:0000256" key="1">
    <source>
        <dbReference type="ARBA" id="ARBA00004123"/>
    </source>
</evidence>
<keyword evidence="4" id="KW-0479">Metal-binding</keyword>
<feature type="compositionally biased region" description="Basic residues" evidence="9">
    <location>
        <begin position="244"/>
        <end position="259"/>
    </location>
</feature>
<dbReference type="InterPro" id="IPR019786">
    <property type="entry name" value="Zinc_finger_PHD-type_CS"/>
</dbReference>
<name>A0A9P0HSC0_NEZVI</name>
<protein>
    <recommendedName>
        <fullName evidence="3">Integrator complex subunit 12</fullName>
    </recommendedName>
</protein>
<evidence type="ECO:0000313" key="11">
    <source>
        <dbReference type="EMBL" id="CAH1407384.1"/>
    </source>
</evidence>
<dbReference type="AlphaFoldDB" id="A0A9P0HSC0"/>
<dbReference type="GO" id="GO:0160232">
    <property type="term" value="C:INTAC complex"/>
    <property type="evidence" value="ECO:0007669"/>
    <property type="project" value="UniProtKB-ARBA"/>
</dbReference>
<feature type="compositionally biased region" description="Low complexity" evidence="9">
    <location>
        <begin position="88"/>
        <end position="103"/>
    </location>
</feature>
<dbReference type="FunFam" id="3.30.40.10:FF:000101">
    <property type="entry name" value="Integrator complex subunit 12"/>
    <property type="match status" value="1"/>
</dbReference>
<feature type="region of interest" description="Disordered" evidence="9">
    <location>
        <begin position="169"/>
        <end position="259"/>
    </location>
</feature>
<evidence type="ECO:0000256" key="4">
    <source>
        <dbReference type="ARBA" id="ARBA00022723"/>
    </source>
</evidence>
<dbReference type="CDD" id="cd15501">
    <property type="entry name" value="PHD_Int12"/>
    <property type="match status" value="1"/>
</dbReference>
<keyword evidence="5 8" id="KW-0863">Zinc-finger</keyword>
<feature type="region of interest" description="Disordered" evidence="9">
    <location>
        <begin position="62"/>
        <end position="104"/>
    </location>
</feature>
<accession>A0A9P0HSC0</accession>
<dbReference type="EMBL" id="OV725083">
    <property type="protein sequence ID" value="CAH1407384.1"/>
    <property type="molecule type" value="Genomic_DNA"/>
</dbReference>
<organism evidence="11 12">
    <name type="scientific">Nezara viridula</name>
    <name type="common">Southern green stink bug</name>
    <name type="synonym">Cimex viridulus</name>
    <dbReference type="NCBI Taxonomy" id="85310"/>
    <lineage>
        <taxon>Eukaryota</taxon>
        <taxon>Metazoa</taxon>
        <taxon>Ecdysozoa</taxon>
        <taxon>Arthropoda</taxon>
        <taxon>Hexapoda</taxon>
        <taxon>Insecta</taxon>
        <taxon>Pterygota</taxon>
        <taxon>Neoptera</taxon>
        <taxon>Paraneoptera</taxon>
        <taxon>Hemiptera</taxon>
        <taxon>Heteroptera</taxon>
        <taxon>Panheteroptera</taxon>
        <taxon>Pentatomomorpha</taxon>
        <taxon>Pentatomoidea</taxon>
        <taxon>Pentatomidae</taxon>
        <taxon>Pentatominae</taxon>
        <taxon>Nezara</taxon>
    </lineage>
</organism>
<evidence type="ECO:0000256" key="7">
    <source>
        <dbReference type="ARBA" id="ARBA00023242"/>
    </source>
</evidence>
<feature type="domain" description="PHD-type" evidence="10">
    <location>
        <begin position="111"/>
        <end position="167"/>
    </location>
</feature>
<dbReference type="Pfam" id="PF00628">
    <property type="entry name" value="PHD"/>
    <property type="match status" value="1"/>
</dbReference>
<dbReference type="InterPro" id="IPR019787">
    <property type="entry name" value="Znf_PHD-finger"/>
</dbReference>
<reference evidence="11" key="1">
    <citation type="submission" date="2022-01" db="EMBL/GenBank/DDBJ databases">
        <authorList>
            <person name="King R."/>
        </authorList>
    </citation>
    <scope>NUCLEOTIDE SEQUENCE</scope>
</reference>
<evidence type="ECO:0000256" key="3">
    <source>
        <dbReference type="ARBA" id="ARBA00016814"/>
    </source>
</evidence>
<dbReference type="PROSITE" id="PS01359">
    <property type="entry name" value="ZF_PHD_1"/>
    <property type="match status" value="1"/>
</dbReference>
<comment type="similarity">
    <text evidence="2">Belongs to the Integrator subunit 12 family.</text>
</comment>
<dbReference type="PANTHER" id="PTHR12628">
    <property type="entry name" value="POLYCOMB-LIKE TRANSCRIPTION FACTOR"/>
    <property type="match status" value="1"/>
</dbReference>
<feature type="compositionally biased region" description="Basic and acidic residues" evidence="9">
    <location>
        <begin position="62"/>
        <end position="73"/>
    </location>
</feature>
<dbReference type="InterPro" id="IPR013083">
    <property type="entry name" value="Znf_RING/FYVE/PHD"/>
</dbReference>
<dbReference type="GO" id="GO:0032039">
    <property type="term" value="C:integrator complex"/>
    <property type="evidence" value="ECO:0007669"/>
    <property type="project" value="UniProtKB-ARBA"/>
</dbReference>
<feature type="compositionally biased region" description="Low complexity" evidence="9">
    <location>
        <begin position="173"/>
        <end position="230"/>
    </location>
</feature>
<dbReference type="PROSITE" id="PS50016">
    <property type="entry name" value="ZF_PHD_2"/>
    <property type="match status" value="1"/>
</dbReference>
<proteinExistence type="inferred from homology"/>
<dbReference type="OrthoDB" id="5846437at2759"/>
<dbReference type="GO" id="GO:0003682">
    <property type="term" value="F:chromatin binding"/>
    <property type="evidence" value="ECO:0007669"/>
    <property type="project" value="TreeGrafter"/>
</dbReference>
<sequence length="259" mass="28473">MSHIELESWIAKTLILLKSPSEESVEELRSMLVETIHQKYNGRKQYKMIPPVTGCENNERIKSKDAKSHSSSDHKHKHGGFSPSVTASPDSYASDSDSSSTNSEMVILEEDVTCSVCREGVYTQWNQIMDCAECHAVYHQQCHNPPVPDSDVSDPRVVWYCRNCTKTLSKPKTSSLAGSSSQNSKSSSKTSGRSNTSSPSFGSKPFGGVSVSSKKSSSSKSSHSSSSKSHTPNINIISADKRLQIMKKKAARKQEKRPK</sequence>
<dbReference type="InterPro" id="IPR011011">
    <property type="entry name" value="Znf_FYVE_PHD"/>
</dbReference>
<dbReference type="PANTHER" id="PTHR12628:SF10">
    <property type="entry name" value="HOMEOBOX DOMAIN-CONTAINING PROTEIN"/>
    <property type="match status" value="1"/>
</dbReference>
<dbReference type="GO" id="GO:0008270">
    <property type="term" value="F:zinc ion binding"/>
    <property type="evidence" value="ECO:0007669"/>
    <property type="project" value="UniProtKB-KW"/>
</dbReference>
<evidence type="ECO:0000313" key="12">
    <source>
        <dbReference type="Proteomes" id="UP001152798"/>
    </source>
</evidence>
<comment type="subcellular location">
    <subcellularLocation>
        <location evidence="1">Nucleus</location>
    </subcellularLocation>
</comment>
<keyword evidence="7" id="KW-0539">Nucleus</keyword>
<dbReference type="GO" id="GO:0045814">
    <property type="term" value="P:negative regulation of gene expression, epigenetic"/>
    <property type="evidence" value="ECO:0007669"/>
    <property type="project" value="TreeGrafter"/>
</dbReference>